<feature type="transmembrane region" description="Helical" evidence="1">
    <location>
        <begin position="158"/>
        <end position="176"/>
    </location>
</feature>
<evidence type="ECO:0000313" key="3">
    <source>
        <dbReference type="Proteomes" id="UP000266483"/>
    </source>
</evidence>
<reference evidence="2 3" key="1">
    <citation type="submission" date="2017-08" db="EMBL/GenBank/DDBJ databases">
        <title>Pusillimonas indicus sp. nov., a member of the family Alcaligenaceae isolated from surface seawater.</title>
        <authorList>
            <person name="Li J."/>
        </authorList>
    </citation>
    <scope>NUCLEOTIDE SEQUENCE [LARGE SCALE GENOMIC DNA]</scope>
    <source>
        <strain evidence="2 3">17-4A</strain>
    </source>
</reference>
<evidence type="ECO:0000256" key="1">
    <source>
        <dbReference type="SAM" id="Phobius"/>
    </source>
</evidence>
<dbReference type="InterPro" id="IPR007404">
    <property type="entry name" value="YdjM-like"/>
</dbReference>
<dbReference type="Pfam" id="PF04307">
    <property type="entry name" value="YdjM"/>
    <property type="match status" value="1"/>
</dbReference>
<dbReference type="PANTHER" id="PTHR40031">
    <property type="entry name" value="HYPOTHETICAL MEMBRANE SPANNING PROTEIN"/>
    <property type="match status" value="1"/>
</dbReference>
<accession>A0ABX9MZY8</accession>
<comment type="caution">
    <text evidence="2">The sequence shown here is derived from an EMBL/GenBank/DDBJ whole genome shotgun (WGS) entry which is preliminary data.</text>
</comment>
<keyword evidence="1" id="KW-1133">Transmembrane helix</keyword>
<protein>
    <submittedName>
        <fullName evidence="2">Hydrolase</fullName>
    </submittedName>
</protein>
<dbReference type="PANTHER" id="PTHR40031:SF1">
    <property type="entry name" value="MEMBRANE-BOUND METAL-DEPENDENT HYDROLASE"/>
    <property type="match status" value="1"/>
</dbReference>
<keyword evidence="3" id="KW-1185">Reference proteome</keyword>
<dbReference type="Proteomes" id="UP000266483">
    <property type="component" value="Unassembled WGS sequence"/>
</dbReference>
<keyword evidence="1" id="KW-0472">Membrane</keyword>
<keyword evidence="2" id="KW-0378">Hydrolase</keyword>
<organism evidence="2 3">
    <name type="scientific">Neopusillimonas maritima</name>
    <dbReference type="NCBI Taxonomy" id="2026239"/>
    <lineage>
        <taxon>Bacteria</taxon>
        <taxon>Pseudomonadati</taxon>
        <taxon>Pseudomonadota</taxon>
        <taxon>Betaproteobacteria</taxon>
        <taxon>Burkholderiales</taxon>
        <taxon>Alcaligenaceae</taxon>
        <taxon>Neopusillimonas</taxon>
    </lineage>
</organism>
<feature type="transmembrane region" description="Helical" evidence="1">
    <location>
        <begin position="58"/>
        <end position="78"/>
    </location>
</feature>
<name>A0ABX9MZY8_9BURK</name>
<proteinExistence type="predicted"/>
<dbReference type="RefSeq" id="WP_119441182.1">
    <property type="nucleotide sequence ID" value="NZ_CP170494.1"/>
</dbReference>
<gene>
    <name evidence="2" type="ORF">CJO09_04155</name>
</gene>
<evidence type="ECO:0000313" key="2">
    <source>
        <dbReference type="EMBL" id="RII84412.1"/>
    </source>
</evidence>
<keyword evidence="1" id="KW-0812">Transmembrane</keyword>
<dbReference type="InterPro" id="IPR053170">
    <property type="entry name" value="Transcription_regulator"/>
</dbReference>
<feature type="transmembrane region" description="Helical" evidence="1">
    <location>
        <begin position="128"/>
        <end position="151"/>
    </location>
</feature>
<dbReference type="GO" id="GO:0016787">
    <property type="term" value="F:hydrolase activity"/>
    <property type="evidence" value="ECO:0007669"/>
    <property type="project" value="UniProtKB-KW"/>
</dbReference>
<dbReference type="EMBL" id="NQOU01000001">
    <property type="protein sequence ID" value="RII84412.1"/>
    <property type="molecule type" value="Genomic_DNA"/>
</dbReference>
<sequence length="347" mass="39288">MDSVTQAVLGASVTGVMLGRFHGRKAYVAGAVLATLPDLDVIIDYGNPIANMIYHRGFSHSVFVLTLFSLLLTWLFRLWPPTHQYSKGRLFLTLWLIFMTHVLLDALTSYGTQLFWPWHPTPTSVSSIFIIDPFFTLPLLIAAIAGIAAGARPGVQRFNGWVLGYCALYLAASVIAKNVTEARVRAEFAESNIEITDMFSTPAPFNILLWRVMAKTPDDHYYEMITGFLDDKPGERIRLPLNSKPAHKLTDNPMLDGLRWFSGDWLRYDEIDNQLVATDLRMGLGTGYYSFRFKVAQRDPVTGQWRSTPPERWRSERGVDALGNVLTRIIHQNPPLPLAIWETRMTR</sequence>
<feature type="transmembrane region" description="Helical" evidence="1">
    <location>
        <begin position="90"/>
        <end position="108"/>
    </location>
</feature>